<dbReference type="Proteomes" id="UP000617634">
    <property type="component" value="Unassembled WGS sequence"/>
</dbReference>
<sequence>MAVPDRSRCSDPSRLQALLREIEACRLCREVLAHEPRPVVQAGAGARILVIGQAPGSKVHASGLAWDDDSGDRLREWTGLTKPEFYDPEQVAHMPSGFCYPGRASGGDLPPRPECAPLWHGRLRAELPEVRLTLLVGRYAQKRYLPRGFARTLTEAVERWGGAPAGVIPLPHPAWRSRLWMARHPWFESEVLPALRAAVRDALSNADP</sequence>
<dbReference type="RefSeq" id="WP_197165497.1">
    <property type="nucleotide sequence ID" value="NZ_JADZGI010000002.1"/>
</dbReference>
<protein>
    <submittedName>
        <fullName evidence="2">Uracil-DNA glycosylase family protein</fullName>
    </submittedName>
</protein>
<dbReference type="PANTHER" id="PTHR42160">
    <property type="entry name" value="URACIL-DNA GLYCOSYLASE SUPERFAMILY PROTEIN"/>
    <property type="match status" value="1"/>
</dbReference>
<dbReference type="EMBL" id="JADZGI010000002">
    <property type="protein sequence ID" value="MBH0114308.1"/>
    <property type="molecule type" value="Genomic_DNA"/>
</dbReference>
<dbReference type="InterPro" id="IPR047124">
    <property type="entry name" value="HI_0220.2"/>
</dbReference>
<evidence type="ECO:0000313" key="3">
    <source>
        <dbReference type="Proteomes" id="UP000617634"/>
    </source>
</evidence>
<dbReference type="CDD" id="cd10033">
    <property type="entry name" value="UDG_like"/>
    <property type="match status" value="1"/>
</dbReference>
<dbReference type="Pfam" id="PF03167">
    <property type="entry name" value="UDG"/>
    <property type="match status" value="1"/>
</dbReference>
<evidence type="ECO:0000259" key="1">
    <source>
        <dbReference type="SMART" id="SM00986"/>
    </source>
</evidence>
<organism evidence="2 3">
    <name type="scientific">Novosphingobium aureum</name>
    <dbReference type="NCBI Taxonomy" id="2792964"/>
    <lineage>
        <taxon>Bacteria</taxon>
        <taxon>Pseudomonadati</taxon>
        <taxon>Pseudomonadota</taxon>
        <taxon>Alphaproteobacteria</taxon>
        <taxon>Sphingomonadales</taxon>
        <taxon>Sphingomonadaceae</taxon>
        <taxon>Novosphingobium</taxon>
    </lineage>
</organism>
<dbReference type="Gene3D" id="3.40.470.10">
    <property type="entry name" value="Uracil-DNA glycosylase-like domain"/>
    <property type="match status" value="1"/>
</dbReference>
<dbReference type="InterPro" id="IPR036895">
    <property type="entry name" value="Uracil-DNA_glycosylase-like_sf"/>
</dbReference>
<keyword evidence="3" id="KW-1185">Reference proteome</keyword>
<feature type="domain" description="Uracil-DNA glycosylase-like" evidence="1">
    <location>
        <begin position="39"/>
        <end position="196"/>
    </location>
</feature>
<accession>A0A931MLU1</accession>
<dbReference type="SMART" id="SM00987">
    <property type="entry name" value="UreE_C"/>
    <property type="match status" value="1"/>
</dbReference>
<dbReference type="SUPFAM" id="SSF52141">
    <property type="entry name" value="Uracil-DNA glycosylase-like"/>
    <property type="match status" value="1"/>
</dbReference>
<comment type="caution">
    <text evidence="2">The sequence shown here is derived from an EMBL/GenBank/DDBJ whole genome shotgun (WGS) entry which is preliminary data.</text>
</comment>
<dbReference type="SMART" id="SM00986">
    <property type="entry name" value="UDG"/>
    <property type="match status" value="1"/>
</dbReference>
<name>A0A931MLU1_9SPHN</name>
<dbReference type="AlphaFoldDB" id="A0A931MLU1"/>
<dbReference type="PANTHER" id="PTHR42160:SF1">
    <property type="entry name" value="URACIL-DNA GLYCOSYLASE SUPERFAMILY PROTEIN"/>
    <property type="match status" value="1"/>
</dbReference>
<gene>
    <name evidence="2" type="ORF">I5E68_15285</name>
</gene>
<proteinExistence type="predicted"/>
<dbReference type="InterPro" id="IPR005122">
    <property type="entry name" value="Uracil-DNA_glycosylase-like"/>
</dbReference>
<evidence type="ECO:0000313" key="2">
    <source>
        <dbReference type="EMBL" id="MBH0114308.1"/>
    </source>
</evidence>
<reference evidence="2" key="1">
    <citation type="submission" date="2020-11" db="EMBL/GenBank/DDBJ databases">
        <title>Novosphingobium aureum sp. nov., a marine bacterium isolated from sediment of a salt flat.</title>
        <authorList>
            <person name="Yoo Y."/>
            <person name="Kim J.-J."/>
        </authorList>
    </citation>
    <scope>NUCLEOTIDE SEQUENCE</scope>
    <source>
        <strain evidence="2">YJ-S2-02</strain>
    </source>
</reference>